<dbReference type="InterPro" id="IPR013324">
    <property type="entry name" value="RNA_pol_sigma_r3/r4-like"/>
</dbReference>
<sequence length="130" mass="15354">MMDKKQLESLRMLYIEVDELAGDIISLKPKVVIDSVTGSTPERPDKHVIPIKGIHMEEYIHLQKKLAQKTRKLLKQIDKMEKWIDCVEDSELRTIFRLRYQKGKTWAEIGQSLGYDRRTVARKCDMFFEN</sequence>
<dbReference type="AlphaFoldDB" id="A0A926I9K7"/>
<comment type="caution">
    <text evidence="1">The sequence shown here is derived from an EMBL/GenBank/DDBJ whole genome shotgun (WGS) entry which is preliminary data.</text>
</comment>
<reference evidence="1" key="1">
    <citation type="submission" date="2020-08" db="EMBL/GenBank/DDBJ databases">
        <title>Genome public.</title>
        <authorList>
            <person name="Liu C."/>
            <person name="Sun Q."/>
        </authorList>
    </citation>
    <scope>NUCLEOTIDE SEQUENCE</scope>
    <source>
        <strain evidence="1">NSJ-24</strain>
    </source>
</reference>
<dbReference type="Proteomes" id="UP000610862">
    <property type="component" value="Unassembled WGS sequence"/>
</dbReference>
<evidence type="ECO:0000313" key="2">
    <source>
        <dbReference type="Proteomes" id="UP000610862"/>
    </source>
</evidence>
<proteinExistence type="predicted"/>
<evidence type="ECO:0000313" key="1">
    <source>
        <dbReference type="EMBL" id="MBC8568230.1"/>
    </source>
</evidence>
<dbReference type="RefSeq" id="WP_187525187.1">
    <property type="nucleotide sequence ID" value="NZ_JACRTA010000002.1"/>
</dbReference>
<name>A0A926I9K7_9FIRM</name>
<accession>A0A926I9K7</accession>
<keyword evidence="2" id="KW-1185">Reference proteome</keyword>
<protein>
    <submittedName>
        <fullName evidence="1">Sigma-70 family RNA polymerase sigma factor</fullName>
    </submittedName>
</protein>
<dbReference type="SUPFAM" id="SSF88659">
    <property type="entry name" value="Sigma3 and sigma4 domains of RNA polymerase sigma factors"/>
    <property type="match status" value="1"/>
</dbReference>
<dbReference type="EMBL" id="JACRTA010000002">
    <property type="protein sequence ID" value="MBC8568230.1"/>
    <property type="molecule type" value="Genomic_DNA"/>
</dbReference>
<gene>
    <name evidence="1" type="ORF">H8692_05555</name>
</gene>
<organism evidence="1 2">
    <name type="scientific">Lentihominibacter hominis</name>
    <dbReference type="NCBI Taxonomy" id="2763645"/>
    <lineage>
        <taxon>Bacteria</taxon>
        <taxon>Bacillati</taxon>
        <taxon>Bacillota</taxon>
        <taxon>Clostridia</taxon>
        <taxon>Peptostreptococcales</taxon>
        <taxon>Anaerovoracaceae</taxon>
        <taxon>Lentihominibacter</taxon>
    </lineage>
</organism>